<keyword evidence="2" id="KW-1185">Reference proteome</keyword>
<organism evidence="1 2">
    <name type="scientific">Fusarium phyllophilum</name>
    <dbReference type="NCBI Taxonomy" id="47803"/>
    <lineage>
        <taxon>Eukaryota</taxon>
        <taxon>Fungi</taxon>
        <taxon>Dikarya</taxon>
        <taxon>Ascomycota</taxon>
        <taxon>Pezizomycotina</taxon>
        <taxon>Sordariomycetes</taxon>
        <taxon>Hypocreomycetidae</taxon>
        <taxon>Hypocreales</taxon>
        <taxon>Nectriaceae</taxon>
        <taxon>Fusarium</taxon>
        <taxon>Fusarium fujikuroi species complex</taxon>
    </lineage>
</organism>
<dbReference type="AlphaFoldDB" id="A0A8H5K335"/>
<evidence type="ECO:0000313" key="2">
    <source>
        <dbReference type="Proteomes" id="UP000582016"/>
    </source>
</evidence>
<name>A0A8H5K335_9HYPO</name>
<protein>
    <submittedName>
        <fullName evidence="1">Uncharacterized protein</fullName>
    </submittedName>
</protein>
<proteinExistence type="predicted"/>
<dbReference type="OrthoDB" id="5089317at2759"/>
<gene>
    <name evidence="1" type="ORF">FPHYL_3569</name>
</gene>
<reference evidence="1 2" key="1">
    <citation type="submission" date="2020-05" db="EMBL/GenBank/DDBJ databases">
        <title>Identification and distribution of gene clusters putatively required for synthesis of sphingolipid metabolism inhibitors in phylogenetically diverse species of the filamentous fungus Fusarium.</title>
        <authorList>
            <person name="Kim H.-S."/>
            <person name="Busman M."/>
            <person name="Brown D.W."/>
            <person name="Divon H."/>
            <person name="Uhlig S."/>
            <person name="Proctor R.H."/>
        </authorList>
    </citation>
    <scope>NUCLEOTIDE SEQUENCE [LARGE SCALE GENOMIC DNA]</scope>
    <source>
        <strain evidence="1 2">NRRL 13617</strain>
    </source>
</reference>
<dbReference type="Proteomes" id="UP000582016">
    <property type="component" value="Unassembled WGS sequence"/>
</dbReference>
<dbReference type="EMBL" id="JAAOAQ010000104">
    <property type="protein sequence ID" value="KAF5566879.1"/>
    <property type="molecule type" value="Genomic_DNA"/>
</dbReference>
<evidence type="ECO:0000313" key="1">
    <source>
        <dbReference type="EMBL" id="KAF5566879.1"/>
    </source>
</evidence>
<comment type="caution">
    <text evidence="1">The sequence shown here is derived from an EMBL/GenBank/DDBJ whole genome shotgun (WGS) entry which is preliminary data.</text>
</comment>
<accession>A0A8H5K335</accession>
<sequence length="150" mass="17073">MSSGVRFTSLPEPSEVGQVWKDLHELIKGLKKRLNLQDEKYSNLAVDVLNRLESGIQGEERRAQLCKLRESWGHLQTLERELGFYLKQQRRLAEGSLSRIAEQLGTLNVDSMARAIQASEMSQACYERPVEPLFDTIAESPDEYTSDSCQ</sequence>